<evidence type="ECO:0000256" key="1">
    <source>
        <dbReference type="ARBA" id="ARBA00001971"/>
    </source>
</evidence>
<dbReference type="GO" id="GO:0022904">
    <property type="term" value="P:respiratory electron transport chain"/>
    <property type="evidence" value="ECO:0007669"/>
    <property type="project" value="InterPro"/>
</dbReference>
<keyword evidence="3" id="KW-1003">Cell membrane</keyword>
<comment type="subcellular location">
    <subcellularLocation>
        <location evidence="2">Cell inner membrane</location>
        <topology evidence="2">Multi-pass membrane protein</topology>
    </subcellularLocation>
</comment>
<dbReference type="Proteomes" id="UP000244908">
    <property type="component" value="Chromosome"/>
</dbReference>
<dbReference type="InterPro" id="IPR016174">
    <property type="entry name" value="Di-haem_cyt_TM"/>
</dbReference>
<organism evidence="13 14">
    <name type="scientific">Limnobaculum parvum</name>
    <dbReference type="NCBI Taxonomy" id="2172103"/>
    <lineage>
        <taxon>Bacteria</taxon>
        <taxon>Pseudomonadati</taxon>
        <taxon>Pseudomonadota</taxon>
        <taxon>Gammaproteobacteria</taxon>
        <taxon>Enterobacterales</taxon>
        <taxon>Budviciaceae</taxon>
        <taxon>Limnobaculum</taxon>
    </lineage>
</organism>
<dbReference type="GO" id="GO:0046872">
    <property type="term" value="F:metal ion binding"/>
    <property type="evidence" value="ECO:0007669"/>
    <property type="project" value="UniProtKB-KW"/>
</dbReference>
<feature type="transmembrane region" description="Helical" evidence="11">
    <location>
        <begin position="217"/>
        <end position="240"/>
    </location>
</feature>
<dbReference type="InterPro" id="IPR011577">
    <property type="entry name" value="Cyt_b561_bac/Ni-Hgenase"/>
</dbReference>
<dbReference type="GO" id="GO:0005886">
    <property type="term" value="C:plasma membrane"/>
    <property type="evidence" value="ECO:0007669"/>
    <property type="project" value="UniProtKB-SubCell"/>
</dbReference>
<evidence type="ECO:0000313" key="14">
    <source>
        <dbReference type="Proteomes" id="UP000244908"/>
    </source>
</evidence>
<dbReference type="GO" id="GO:0009055">
    <property type="term" value="F:electron transfer activity"/>
    <property type="evidence" value="ECO:0007669"/>
    <property type="project" value="InterPro"/>
</dbReference>
<dbReference type="PANTHER" id="PTHR30485:SF1">
    <property type="entry name" value="CYTOCHROME YDHU-RELATED"/>
    <property type="match status" value="1"/>
</dbReference>
<dbReference type="RefSeq" id="WP_108900124.1">
    <property type="nucleotide sequence ID" value="NZ_CP029185.2"/>
</dbReference>
<keyword evidence="5 11" id="KW-0812">Transmembrane</keyword>
<sequence>MNAMPNAEQFQSQLSLYVPVFTPEFWPVWLVIAGITLAGMLLVLALHAFLRFRQADRPMHGHGEKVYLYSKAIRLWHWSNALLFILLLCSGLINHFNLVAPVAVKSLVGVHKICGFLLLACWISFVLINALGGNGHHYVIKPQGWLGRAIRQVNFYLFGIMKGEDHPFPATERSKFNPLQQVAYLGVMYGLVPLLLISGLISLYPEALGLQQIGIRYWILQAHFLLAIFSVFFILGHLYLCTTGRTPAETFRCMIDGYHRH</sequence>
<dbReference type="Pfam" id="PF01292">
    <property type="entry name" value="Ni_hydr_CYTB"/>
    <property type="match status" value="1"/>
</dbReference>
<keyword evidence="4" id="KW-0997">Cell inner membrane</keyword>
<dbReference type="Gene3D" id="1.20.950.20">
    <property type="entry name" value="Transmembrane di-heme cytochromes, Chain C"/>
    <property type="match status" value="1"/>
</dbReference>
<feature type="transmembrane region" description="Helical" evidence="11">
    <location>
        <begin position="26"/>
        <end position="50"/>
    </location>
</feature>
<evidence type="ECO:0000259" key="12">
    <source>
        <dbReference type="Pfam" id="PF01292"/>
    </source>
</evidence>
<protein>
    <submittedName>
        <fullName evidence="13">Thiosulfate reductase cytochrome B subunit</fullName>
    </submittedName>
</protein>
<keyword evidence="6" id="KW-0479">Metal-binding</keyword>
<evidence type="ECO:0000256" key="6">
    <source>
        <dbReference type="ARBA" id="ARBA00022723"/>
    </source>
</evidence>
<feature type="transmembrane region" description="Helical" evidence="11">
    <location>
        <begin position="81"/>
        <end position="104"/>
    </location>
</feature>
<feature type="transmembrane region" description="Helical" evidence="11">
    <location>
        <begin position="110"/>
        <end position="131"/>
    </location>
</feature>
<feature type="transmembrane region" description="Helical" evidence="11">
    <location>
        <begin position="182"/>
        <end position="205"/>
    </location>
</feature>
<gene>
    <name evidence="13" type="ORF">HYN51_05440</name>
</gene>
<dbReference type="NCBIfam" id="NF011582">
    <property type="entry name" value="PRK15006.1"/>
    <property type="match status" value="1"/>
</dbReference>
<dbReference type="EMBL" id="CP029185">
    <property type="protein sequence ID" value="AWH88049.1"/>
    <property type="molecule type" value="Genomic_DNA"/>
</dbReference>
<evidence type="ECO:0000256" key="7">
    <source>
        <dbReference type="ARBA" id="ARBA00022989"/>
    </source>
</evidence>
<dbReference type="GO" id="GO:0020037">
    <property type="term" value="F:heme binding"/>
    <property type="evidence" value="ECO:0007669"/>
    <property type="project" value="TreeGrafter"/>
</dbReference>
<keyword evidence="8" id="KW-0408">Iron</keyword>
<dbReference type="InterPro" id="IPR051542">
    <property type="entry name" value="Hydrogenase_cytochrome"/>
</dbReference>
<comment type="cofactor">
    <cofactor evidence="1">
        <name>heme</name>
        <dbReference type="ChEBI" id="CHEBI:30413"/>
    </cofactor>
</comment>
<evidence type="ECO:0000256" key="5">
    <source>
        <dbReference type="ARBA" id="ARBA00022692"/>
    </source>
</evidence>
<keyword evidence="9 11" id="KW-0472">Membrane</keyword>
<evidence type="ECO:0000256" key="11">
    <source>
        <dbReference type="SAM" id="Phobius"/>
    </source>
</evidence>
<dbReference type="KEGG" id="lpv:HYN51_05440"/>
<feature type="domain" description="Cytochrome b561 bacterial/Ni-hydrogenase" evidence="12">
    <location>
        <begin position="69"/>
        <end position="257"/>
    </location>
</feature>
<dbReference type="OrthoDB" id="1117555at2"/>
<evidence type="ECO:0000256" key="10">
    <source>
        <dbReference type="ARBA" id="ARBA00060808"/>
    </source>
</evidence>
<dbReference type="FunFam" id="1.20.950.20:FF:000004">
    <property type="entry name" value="Thiosulfate reductase cytochrome B subunit"/>
    <property type="match status" value="1"/>
</dbReference>
<evidence type="ECO:0000256" key="3">
    <source>
        <dbReference type="ARBA" id="ARBA00022475"/>
    </source>
</evidence>
<proteinExistence type="inferred from homology"/>
<keyword evidence="14" id="KW-1185">Reference proteome</keyword>
<evidence type="ECO:0000313" key="13">
    <source>
        <dbReference type="EMBL" id="AWH88049.1"/>
    </source>
</evidence>
<accession>A0A2Y9TX20</accession>
<keyword evidence="7 11" id="KW-1133">Transmembrane helix</keyword>
<name>A0A2Y9TX20_9GAMM</name>
<comment type="similarity">
    <text evidence="10">Belongs to the PhsC family.</text>
</comment>
<dbReference type="PANTHER" id="PTHR30485">
    <property type="entry name" value="NI/FE-HYDROGENASE 1 B-TYPE CYTOCHROME SUBUNIT"/>
    <property type="match status" value="1"/>
</dbReference>
<evidence type="ECO:0000256" key="9">
    <source>
        <dbReference type="ARBA" id="ARBA00023136"/>
    </source>
</evidence>
<dbReference type="SUPFAM" id="SSF81342">
    <property type="entry name" value="Transmembrane di-heme cytochromes"/>
    <property type="match status" value="1"/>
</dbReference>
<evidence type="ECO:0000256" key="4">
    <source>
        <dbReference type="ARBA" id="ARBA00022519"/>
    </source>
</evidence>
<reference evidence="13 14" key="1">
    <citation type="journal article" date="2019" name="Int. J. Syst. Evol. Microbiol.">
        <title>Limnobaculum parvum gen. nov., sp. nov., isolated from a freshwater lake.</title>
        <authorList>
            <person name="Baek C."/>
            <person name="Shin S.K."/>
            <person name="Yi H."/>
        </authorList>
    </citation>
    <scope>NUCLEOTIDE SEQUENCE [LARGE SCALE GENOMIC DNA]</scope>
    <source>
        <strain evidence="13 14">HYN0051</strain>
    </source>
</reference>
<evidence type="ECO:0000256" key="2">
    <source>
        <dbReference type="ARBA" id="ARBA00004429"/>
    </source>
</evidence>
<evidence type="ECO:0000256" key="8">
    <source>
        <dbReference type="ARBA" id="ARBA00023004"/>
    </source>
</evidence>
<dbReference type="AlphaFoldDB" id="A0A2Y9TX20"/>